<evidence type="ECO:0000313" key="2">
    <source>
        <dbReference type="Proteomes" id="UP000825729"/>
    </source>
</evidence>
<protein>
    <submittedName>
        <fullName evidence="1">Uncharacterized protein</fullName>
    </submittedName>
</protein>
<proteinExistence type="predicted"/>
<accession>A0AAV7E183</accession>
<dbReference type="EMBL" id="JAINDJ010000007">
    <property type="protein sequence ID" value="KAG9442014.1"/>
    <property type="molecule type" value="Genomic_DNA"/>
</dbReference>
<dbReference type="Proteomes" id="UP000825729">
    <property type="component" value="Unassembled WGS sequence"/>
</dbReference>
<organism evidence="1 2">
    <name type="scientific">Aristolochia fimbriata</name>
    <name type="common">White veined hardy Dutchman's pipe vine</name>
    <dbReference type="NCBI Taxonomy" id="158543"/>
    <lineage>
        <taxon>Eukaryota</taxon>
        <taxon>Viridiplantae</taxon>
        <taxon>Streptophyta</taxon>
        <taxon>Embryophyta</taxon>
        <taxon>Tracheophyta</taxon>
        <taxon>Spermatophyta</taxon>
        <taxon>Magnoliopsida</taxon>
        <taxon>Magnoliidae</taxon>
        <taxon>Piperales</taxon>
        <taxon>Aristolochiaceae</taxon>
        <taxon>Aristolochia</taxon>
    </lineage>
</organism>
<dbReference type="AlphaFoldDB" id="A0AAV7E183"/>
<reference evidence="1 2" key="1">
    <citation type="submission" date="2021-07" db="EMBL/GenBank/DDBJ databases">
        <title>The Aristolochia fimbriata genome: insights into angiosperm evolution, floral development and chemical biosynthesis.</title>
        <authorList>
            <person name="Jiao Y."/>
        </authorList>
    </citation>
    <scope>NUCLEOTIDE SEQUENCE [LARGE SCALE GENOMIC DNA]</scope>
    <source>
        <strain evidence="1">IBCAS-2021</strain>
        <tissue evidence="1">Leaf</tissue>
    </source>
</reference>
<evidence type="ECO:0000313" key="1">
    <source>
        <dbReference type="EMBL" id="KAG9442014.1"/>
    </source>
</evidence>
<sequence length="257" mass="27028">MADLGSSNRTGLMVRVWAVKTTWAKSSDQNYEVGHNRAWAQDEGKALSRGLGFLTGLGCACDQSKSGRPGYCCKLGSCGEWAGWPSYSGRLGLLWLAWAPAVDLLPFVAGWAQSGDWAQAAGLATFSRSRLFQVPKYKSWVKALGQTMAQSAGLGSSSRPGLQYLARHLHRPRTRATGQGSSSKAAGLGSLGGLGLFARVGLLRQPSSVQAIALAAGCVLMGGKGSWQGRAQAAVLGILCWPRLSTTHTFEAGLGSL</sequence>
<name>A0AAV7E183_ARIFI</name>
<comment type="caution">
    <text evidence="1">The sequence shown here is derived from an EMBL/GenBank/DDBJ whole genome shotgun (WGS) entry which is preliminary data.</text>
</comment>
<gene>
    <name evidence="1" type="ORF">H6P81_017868</name>
</gene>
<keyword evidence="2" id="KW-1185">Reference proteome</keyword>